<dbReference type="Proteomes" id="UP001221757">
    <property type="component" value="Unassembled WGS sequence"/>
</dbReference>
<sequence length="197" mass="21685">MGYTANISNDANLHDARLRLLGADRSQEPRADCGIRAHGVSNAGSAGAWAPQQRRAHLMALAMPGMPTGAVHQSLACPTWKYPSSREPGYGDELSVRNERLQRGSRAASGGMSDVQGGERHRNRVKPRDIFGWTREETVAIVADDVKSSLIAVVQMRILNPRRRRLRARHAQQADHCLNSIGHASKAMNREPSHKND</sequence>
<name>A0AAD7GJG3_MYCRO</name>
<feature type="region of interest" description="Disordered" evidence="1">
    <location>
        <begin position="178"/>
        <end position="197"/>
    </location>
</feature>
<feature type="region of interest" description="Disordered" evidence="1">
    <location>
        <begin position="102"/>
        <end position="122"/>
    </location>
</feature>
<dbReference type="EMBL" id="JARKIE010000062">
    <property type="protein sequence ID" value="KAJ7690822.1"/>
    <property type="molecule type" value="Genomic_DNA"/>
</dbReference>
<evidence type="ECO:0000313" key="2">
    <source>
        <dbReference type="EMBL" id="KAJ7690822.1"/>
    </source>
</evidence>
<feature type="compositionally biased region" description="Basic and acidic residues" evidence="1">
    <location>
        <begin position="188"/>
        <end position="197"/>
    </location>
</feature>
<evidence type="ECO:0000313" key="3">
    <source>
        <dbReference type="Proteomes" id="UP001221757"/>
    </source>
</evidence>
<evidence type="ECO:0000256" key="1">
    <source>
        <dbReference type="SAM" id="MobiDB-lite"/>
    </source>
</evidence>
<gene>
    <name evidence="2" type="ORF">B0H17DRAFT_1134093</name>
</gene>
<proteinExistence type="predicted"/>
<dbReference type="AlphaFoldDB" id="A0AAD7GJG3"/>
<keyword evidence="3" id="KW-1185">Reference proteome</keyword>
<protein>
    <submittedName>
        <fullName evidence="2">Uncharacterized protein</fullName>
    </submittedName>
</protein>
<organism evidence="2 3">
    <name type="scientific">Mycena rosella</name>
    <name type="common">Pink bonnet</name>
    <name type="synonym">Agaricus rosellus</name>
    <dbReference type="NCBI Taxonomy" id="1033263"/>
    <lineage>
        <taxon>Eukaryota</taxon>
        <taxon>Fungi</taxon>
        <taxon>Dikarya</taxon>
        <taxon>Basidiomycota</taxon>
        <taxon>Agaricomycotina</taxon>
        <taxon>Agaricomycetes</taxon>
        <taxon>Agaricomycetidae</taxon>
        <taxon>Agaricales</taxon>
        <taxon>Marasmiineae</taxon>
        <taxon>Mycenaceae</taxon>
        <taxon>Mycena</taxon>
    </lineage>
</organism>
<comment type="caution">
    <text evidence="2">The sequence shown here is derived from an EMBL/GenBank/DDBJ whole genome shotgun (WGS) entry which is preliminary data.</text>
</comment>
<reference evidence="2" key="1">
    <citation type="submission" date="2023-03" db="EMBL/GenBank/DDBJ databases">
        <title>Massive genome expansion in bonnet fungi (Mycena s.s.) driven by repeated elements and novel gene families across ecological guilds.</title>
        <authorList>
            <consortium name="Lawrence Berkeley National Laboratory"/>
            <person name="Harder C.B."/>
            <person name="Miyauchi S."/>
            <person name="Viragh M."/>
            <person name="Kuo A."/>
            <person name="Thoen E."/>
            <person name="Andreopoulos B."/>
            <person name="Lu D."/>
            <person name="Skrede I."/>
            <person name="Drula E."/>
            <person name="Henrissat B."/>
            <person name="Morin E."/>
            <person name="Kohler A."/>
            <person name="Barry K."/>
            <person name="LaButti K."/>
            <person name="Morin E."/>
            <person name="Salamov A."/>
            <person name="Lipzen A."/>
            <person name="Mereny Z."/>
            <person name="Hegedus B."/>
            <person name="Baldrian P."/>
            <person name="Stursova M."/>
            <person name="Weitz H."/>
            <person name="Taylor A."/>
            <person name="Grigoriev I.V."/>
            <person name="Nagy L.G."/>
            <person name="Martin F."/>
            <person name="Kauserud H."/>
        </authorList>
    </citation>
    <scope>NUCLEOTIDE SEQUENCE</scope>
    <source>
        <strain evidence="2">CBHHK067</strain>
    </source>
</reference>
<accession>A0AAD7GJG3</accession>